<keyword evidence="3" id="KW-1185">Reference proteome</keyword>
<feature type="region of interest" description="Disordered" evidence="1">
    <location>
        <begin position="1"/>
        <end position="22"/>
    </location>
</feature>
<gene>
    <name evidence="2" type="ORF">HPBE_LOCUS2789</name>
</gene>
<reference evidence="4" key="2">
    <citation type="submission" date="2019-09" db="UniProtKB">
        <authorList>
            <consortium name="WormBaseParasite"/>
        </authorList>
    </citation>
    <scope>IDENTIFICATION</scope>
</reference>
<evidence type="ECO:0000313" key="3">
    <source>
        <dbReference type="Proteomes" id="UP000050761"/>
    </source>
</evidence>
<proteinExistence type="predicted"/>
<accession>A0A183F9E6</accession>
<evidence type="ECO:0000256" key="1">
    <source>
        <dbReference type="SAM" id="MobiDB-lite"/>
    </source>
</evidence>
<evidence type="ECO:0000313" key="4">
    <source>
        <dbReference type="WBParaSite" id="HPBE_0000278801-mRNA-1"/>
    </source>
</evidence>
<accession>A0A3P7U9P8</accession>
<dbReference type="Proteomes" id="UP000050761">
    <property type="component" value="Unassembled WGS sequence"/>
</dbReference>
<dbReference type="AlphaFoldDB" id="A0A183F9E6"/>
<sequence length="214" mass="23754">WAYAQSLRRNRHDPPTRCGQALDNAQASNAGTDFHGHRPAVYINQRLLCGLVSEKLGTLTQRLVHHTAPVLLTKNGPLGARSFAPIPKSIDRFARQNRYGLPPEFPLTSSCSGIVHHLSGRNLYALPLPICKQTRQGHGAPLRKRNGSHVSRLTDLYFNYALGLHFQATRLQGMIVQLAPLSAQVSHPLRNVAPIKGTLDMQHKLKTTPIRYIS</sequence>
<protein>
    <submittedName>
        <fullName evidence="4">Polymerase</fullName>
    </submittedName>
</protein>
<dbReference type="EMBL" id="UZAH01004937">
    <property type="protein sequence ID" value="VDO28289.1"/>
    <property type="molecule type" value="Genomic_DNA"/>
</dbReference>
<dbReference type="WBParaSite" id="HPBE_0000278801-mRNA-1">
    <property type="protein sequence ID" value="HPBE_0000278801-mRNA-1"/>
    <property type="gene ID" value="HPBE_0000278801"/>
</dbReference>
<evidence type="ECO:0000313" key="2">
    <source>
        <dbReference type="EMBL" id="VDO28289.1"/>
    </source>
</evidence>
<dbReference type="OrthoDB" id="5856784at2759"/>
<reference evidence="2 3" key="1">
    <citation type="submission" date="2018-11" db="EMBL/GenBank/DDBJ databases">
        <authorList>
            <consortium name="Pathogen Informatics"/>
        </authorList>
    </citation>
    <scope>NUCLEOTIDE SEQUENCE [LARGE SCALE GENOMIC DNA]</scope>
</reference>
<organism evidence="3 4">
    <name type="scientific">Heligmosomoides polygyrus</name>
    <name type="common">Parasitic roundworm</name>
    <dbReference type="NCBI Taxonomy" id="6339"/>
    <lineage>
        <taxon>Eukaryota</taxon>
        <taxon>Metazoa</taxon>
        <taxon>Ecdysozoa</taxon>
        <taxon>Nematoda</taxon>
        <taxon>Chromadorea</taxon>
        <taxon>Rhabditida</taxon>
        <taxon>Rhabditina</taxon>
        <taxon>Rhabditomorpha</taxon>
        <taxon>Strongyloidea</taxon>
        <taxon>Heligmosomidae</taxon>
        <taxon>Heligmosomoides</taxon>
    </lineage>
</organism>
<name>A0A183F9E6_HELPZ</name>